<evidence type="ECO:0000313" key="3">
    <source>
        <dbReference type="EMBL" id="QNE89423.1"/>
    </source>
</evidence>
<dbReference type="KEGG" id="cik:H0194_10390"/>
<sequence>MSFLIRVLLPDSPGSLGQLADAIGLIDGNIQSVDIVQNFPDGTVMDDMVVALPKGTMADELITAASSVPNVEVDSIRPFVGTIDRRGHIALLARVAQAQSRDDALRTLVDGLPSAMTSTWAIVADSTAPMHRVVSSDAAPTDDGTVPENPKLNSPRTLHRDNDPWVPEPWTLLDSALAVAPVGPDGLVVILGRTGGPDYLASEVEHLGNIGSIVGATLR</sequence>
<proteinExistence type="predicted"/>
<dbReference type="RefSeq" id="WP_185175797.1">
    <property type="nucleotide sequence ID" value="NZ_CP059404.1"/>
</dbReference>
<dbReference type="Proteomes" id="UP000515743">
    <property type="component" value="Chromosome"/>
</dbReference>
<organism evidence="3 4">
    <name type="scientific">Corynebacterium incognita</name>
    <dbReference type="NCBI Taxonomy" id="2754725"/>
    <lineage>
        <taxon>Bacteria</taxon>
        <taxon>Bacillati</taxon>
        <taxon>Actinomycetota</taxon>
        <taxon>Actinomycetes</taxon>
        <taxon>Mycobacteriales</taxon>
        <taxon>Corynebacteriaceae</taxon>
        <taxon>Corynebacterium</taxon>
    </lineage>
</organism>
<keyword evidence="4" id="KW-1185">Reference proteome</keyword>
<feature type="domain" description="ACT" evidence="2">
    <location>
        <begin position="4"/>
        <end position="88"/>
    </location>
</feature>
<evidence type="ECO:0000256" key="1">
    <source>
        <dbReference type="SAM" id="MobiDB-lite"/>
    </source>
</evidence>
<dbReference type="InterPro" id="IPR002912">
    <property type="entry name" value="ACT_dom"/>
</dbReference>
<reference evidence="3 4" key="1">
    <citation type="submission" date="2020-07" db="EMBL/GenBank/DDBJ databases">
        <title>Complete genome and description of Corynebacterium incognita strain Marseille-Q3630 sp. nov.</title>
        <authorList>
            <person name="Boxberger M."/>
        </authorList>
    </citation>
    <scope>NUCLEOTIDE SEQUENCE [LARGE SCALE GENOMIC DNA]</scope>
    <source>
        <strain evidence="3 4">Marseille-Q3630</strain>
    </source>
</reference>
<name>A0A7G7CPA7_9CORY</name>
<feature type="region of interest" description="Disordered" evidence="1">
    <location>
        <begin position="135"/>
        <end position="163"/>
    </location>
</feature>
<accession>A0A7G7CPA7</accession>
<protein>
    <submittedName>
        <fullName evidence="3">Amino acid-binding ACT domain protein</fullName>
    </submittedName>
</protein>
<gene>
    <name evidence="3" type="ORF">H0194_10390</name>
</gene>
<dbReference type="PROSITE" id="PS51671">
    <property type="entry name" value="ACT"/>
    <property type="match status" value="1"/>
</dbReference>
<dbReference type="AlphaFoldDB" id="A0A7G7CPA7"/>
<dbReference type="EMBL" id="CP059404">
    <property type="protein sequence ID" value="QNE89423.1"/>
    <property type="molecule type" value="Genomic_DNA"/>
</dbReference>
<evidence type="ECO:0000313" key="4">
    <source>
        <dbReference type="Proteomes" id="UP000515743"/>
    </source>
</evidence>
<evidence type="ECO:0000259" key="2">
    <source>
        <dbReference type="PROSITE" id="PS51671"/>
    </source>
</evidence>